<organism evidence="2 3">
    <name type="scientific">Streptococcus bovimastitidis</name>
    <dbReference type="NCBI Taxonomy" id="1856638"/>
    <lineage>
        <taxon>Bacteria</taxon>
        <taxon>Bacillati</taxon>
        <taxon>Bacillota</taxon>
        <taxon>Bacilli</taxon>
        <taxon>Lactobacillales</taxon>
        <taxon>Streptococcaceae</taxon>
        <taxon>Streptococcus</taxon>
    </lineage>
</organism>
<sequence>MSKVTIIGATGSLGQATRKLLLEETDLDLCLFSRSANRLPQNERCQIIAASTSDRQQLEKALEGANLVFVALSGQLPKMVTEIINAMKKVGTKRIILISSYGIYGEIEGRPQIDPILMPYRKAADLLESSDLDYTILRPGWFDNGNDRECQLIAKGKSVSGHDISRLAIANLVKEIALDSKKYKKENLAIVR</sequence>
<reference evidence="3" key="1">
    <citation type="submission" date="2016-06" db="EMBL/GenBank/DDBJ databases">
        <authorList>
            <person name="de Vries S.P.W."/>
            <person name="Hadjirin N.F."/>
            <person name="Lay E.M."/>
            <person name="Zadoks R.N."/>
            <person name="Peacock S.J."/>
            <person name="Parkhill J."/>
            <person name="Grant A.J."/>
            <person name="Mcdougall S."/>
            <person name="Holmes M.A."/>
        </authorList>
    </citation>
    <scope>NUCLEOTIDE SEQUENCE [LARGE SCALE GENOMIC DNA]</scope>
    <source>
        <strain evidence="3">NZ1587</strain>
    </source>
</reference>
<name>A0A1L8MNU3_9STRE</name>
<dbReference type="Gene3D" id="3.40.50.720">
    <property type="entry name" value="NAD(P)-binding Rossmann-like Domain"/>
    <property type="match status" value="1"/>
</dbReference>
<dbReference type="AlphaFoldDB" id="A0A1L8MNU3"/>
<dbReference type="PANTHER" id="PTHR15020">
    <property type="entry name" value="FLAVIN REDUCTASE-RELATED"/>
    <property type="match status" value="1"/>
</dbReference>
<dbReference type="EMBL" id="LZDD01000001">
    <property type="protein sequence ID" value="OJF72440.1"/>
    <property type="molecule type" value="Genomic_DNA"/>
</dbReference>
<dbReference type="Proteomes" id="UP000182015">
    <property type="component" value="Unassembled WGS sequence"/>
</dbReference>
<dbReference type="InterPro" id="IPR016040">
    <property type="entry name" value="NAD(P)-bd_dom"/>
</dbReference>
<gene>
    <name evidence="2" type="ORF">A9Q68_02545</name>
</gene>
<dbReference type="InterPro" id="IPR036291">
    <property type="entry name" value="NAD(P)-bd_dom_sf"/>
</dbReference>
<dbReference type="STRING" id="1856638.A9Q68_02545"/>
<protein>
    <submittedName>
        <fullName evidence="2">NAD(P)-dependent oxidoreductase</fullName>
    </submittedName>
</protein>
<evidence type="ECO:0000259" key="1">
    <source>
        <dbReference type="Pfam" id="PF13460"/>
    </source>
</evidence>
<dbReference type="SUPFAM" id="SSF51735">
    <property type="entry name" value="NAD(P)-binding Rossmann-fold domains"/>
    <property type="match status" value="1"/>
</dbReference>
<dbReference type="PANTHER" id="PTHR15020:SF50">
    <property type="entry name" value="UPF0659 PROTEIN YMR090W"/>
    <property type="match status" value="1"/>
</dbReference>
<dbReference type="Pfam" id="PF13460">
    <property type="entry name" value="NAD_binding_10"/>
    <property type="match status" value="1"/>
</dbReference>
<comment type="caution">
    <text evidence="2">The sequence shown here is derived from an EMBL/GenBank/DDBJ whole genome shotgun (WGS) entry which is preliminary data.</text>
</comment>
<evidence type="ECO:0000313" key="2">
    <source>
        <dbReference type="EMBL" id="OJF72440.1"/>
    </source>
</evidence>
<proteinExistence type="predicted"/>
<keyword evidence="3" id="KW-1185">Reference proteome</keyword>
<dbReference type="OrthoDB" id="9803892at2"/>
<dbReference type="RefSeq" id="WP_071793096.1">
    <property type="nucleotide sequence ID" value="NZ_LZDD01000001.1"/>
</dbReference>
<accession>A0A1L8MNU3</accession>
<evidence type="ECO:0000313" key="3">
    <source>
        <dbReference type="Proteomes" id="UP000182015"/>
    </source>
</evidence>
<feature type="domain" description="NAD(P)-binding" evidence="1">
    <location>
        <begin position="8"/>
        <end position="177"/>
    </location>
</feature>